<name>T1K1P0_TETUR</name>
<reference evidence="4" key="2">
    <citation type="submission" date="2015-06" db="UniProtKB">
        <authorList>
            <consortium name="EnsemblMetazoa"/>
        </authorList>
    </citation>
    <scope>IDENTIFICATION</scope>
</reference>
<feature type="transmembrane region" description="Helical" evidence="2">
    <location>
        <begin position="224"/>
        <end position="245"/>
    </location>
</feature>
<evidence type="ECO:0000313" key="4">
    <source>
        <dbReference type="EnsemblMetazoa" id="tetur04g02100.1"/>
    </source>
</evidence>
<keyword evidence="2" id="KW-0472">Membrane</keyword>
<evidence type="ECO:0000313" key="5">
    <source>
        <dbReference type="Proteomes" id="UP000015104"/>
    </source>
</evidence>
<evidence type="ECO:0000259" key="3">
    <source>
        <dbReference type="PROSITE" id="PS50835"/>
    </source>
</evidence>
<feature type="domain" description="Ig-like" evidence="3">
    <location>
        <begin position="105"/>
        <end position="215"/>
    </location>
</feature>
<dbReference type="PROSITE" id="PS50835">
    <property type="entry name" value="IG_LIKE"/>
    <property type="match status" value="2"/>
</dbReference>
<protein>
    <recommendedName>
        <fullName evidence="3">Ig-like domain-containing protein</fullName>
    </recommendedName>
</protein>
<accession>T1K1P0</accession>
<dbReference type="PANTHER" id="PTHR13817">
    <property type="entry name" value="TITIN"/>
    <property type="match status" value="1"/>
</dbReference>
<dbReference type="EMBL" id="CAEY01001355">
    <property type="status" value="NOT_ANNOTATED_CDS"/>
    <property type="molecule type" value="Genomic_DNA"/>
</dbReference>
<dbReference type="Proteomes" id="UP000015104">
    <property type="component" value="Unassembled WGS sequence"/>
</dbReference>
<dbReference type="InterPro" id="IPR050964">
    <property type="entry name" value="Striated_Muscle_Regulatory"/>
</dbReference>
<dbReference type="AlphaFoldDB" id="T1K1P0"/>
<dbReference type="SMART" id="SM00408">
    <property type="entry name" value="IGc2"/>
    <property type="match status" value="2"/>
</dbReference>
<dbReference type="InterPro" id="IPR013783">
    <property type="entry name" value="Ig-like_fold"/>
</dbReference>
<keyword evidence="2" id="KW-0812">Transmembrane</keyword>
<dbReference type="InterPro" id="IPR003598">
    <property type="entry name" value="Ig_sub2"/>
</dbReference>
<dbReference type="Gene3D" id="2.60.40.10">
    <property type="entry name" value="Immunoglobulins"/>
    <property type="match status" value="2"/>
</dbReference>
<proteinExistence type="predicted"/>
<dbReference type="SUPFAM" id="SSF48726">
    <property type="entry name" value="Immunoglobulin"/>
    <property type="match status" value="2"/>
</dbReference>
<evidence type="ECO:0000256" key="2">
    <source>
        <dbReference type="SAM" id="Phobius"/>
    </source>
</evidence>
<evidence type="ECO:0000256" key="1">
    <source>
        <dbReference type="ARBA" id="ARBA00022737"/>
    </source>
</evidence>
<dbReference type="InterPro" id="IPR003599">
    <property type="entry name" value="Ig_sub"/>
</dbReference>
<dbReference type="STRING" id="32264.T1K1P0"/>
<dbReference type="InterPro" id="IPR007110">
    <property type="entry name" value="Ig-like_dom"/>
</dbReference>
<keyword evidence="5" id="KW-1185">Reference proteome</keyword>
<dbReference type="eggNOG" id="ENOG502QPKN">
    <property type="taxonomic scope" value="Eukaryota"/>
</dbReference>
<dbReference type="EnsemblMetazoa" id="tetur04g02100.1">
    <property type="protein sequence ID" value="tetur04g02100.1"/>
    <property type="gene ID" value="tetur04g02100"/>
</dbReference>
<dbReference type="InterPro" id="IPR013098">
    <property type="entry name" value="Ig_I-set"/>
</dbReference>
<keyword evidence="1" id="KW-0677">Repeat</keyword>
<dbReference type="InterPro" id="IPR036179">
    <property type="entry name" value="Ig-like_dom_sf"/>
</dbReference>
<dbReference type="HOGENOM" id="CLU_1035583_0_0_1"/>
<dbReference type="CDD" id="cd00096">
    <property type="entry name" value="Ig"/>
    <property type="match status" value="1"/>
</dbReference>
<feature type="domain" description="Ig-like" evidence="3">
    <location>
        <begin position="6"/>
        <end position="102"/>
    </location>
</feature>
<dbReference type="Pfam" id="PF07679">
    <property type="entry name" value="I-set"/>
    <property type="match status" value="1"/>
</dbReference>
<keyword evidence="2" id="KW-1133">Transmembrane helix</keyword>
<organism evidence="4 5">
    <name type="scientific">Tetranychus urticae</name>
    <name type="common">Two-spotted spider mite</name>
    <dbReference type="NCBI Taxonomy" id="32264"/>
    <lineage>
        <taxon>Eukaryota</taxon>
        <taxon>Metazoa</taxon>
        <taxon>Ecdysozoa</taxon>
        <taxon>Arthropoda</taxon>
        <taxon>Chelicerata</taxon>
        <taxon>Arachnida</taxon>
        <taxon>Acari</taxon>
        <taxon>Acariformes</taxon>
        <taxon>Trombidiformes</taxon>
        <taxon>Prostigmata</taxon>
        <taxon>Eleutherengona</taxon>
        <taxon>Raphignathae</taxon>
        <taxon>Tetranychoidea</taxon>
        <taxon>Tetranychidae</taxon>
        <taxon>Tetranychus</taxon>
    </lineage>
</organism>
<dbReference type="SMART" id="SM00409">
    <property type="entry name" value="IG"/>
    <property type="match status" value="2"/>
</dbReference>
<dbReference type="PANTHER" id="PTHR13817:SF173">
    <property type="entry name" value="FRAZZLED"/>
    <property type="match status" value="1"/>
</dbReference>
<sequence>MLIHGAEFVVMERSKEYDLESGGPVTIECLPPGSSGFDIKWYKVIDAEKSIRIHGNEERYKLYNNNTTLTIEDPRKSADEADYVCSVGNPSGKTSNQTFRVRGKPEFTNFKAAEHTKDMNSFNVIENDDLHLICEVVLKPHFKEDEIDFSWFRKFSNGSEERITNLNITFDEELDGRSNIVKKSTLIMDDVKFGDRAQYICEAANGGIKANSTVDVRVKDKLGALWPFLGIVAEVVILCTVICVYEKKRNKPEFEESENSDAKHSKMSR</sequence>
<reference evidence="5" key="1">
    <citation type="submission" date="2011-08" db="EMBL/GenBank/DDBJ databases">
        <authorList>
            <person name="Rombauts S."/>
        </authorList>
    </citation>
    <scope>NUCLEOTIDE SEQUENCE</scope>
    <source>
        <strain evidence="5">London</strain>
    </source>
</reference>